<comment type="similarity">
    <text evidence="2">Belongs to the methyltransferase superfamily. L-isoaspartyl/D-aspartyl protein methyltransferase family.</text>
</comment>
<dbReference type="EC" id="2.1.1.77" evidence="3"/>
<dbReference type="Proteomes" id="UP000030651">
    <property type="component" value="Unassembled WGS sequence"/>
</dbReference>
<evidence type="ECO:0000256" key="1">
    <source>
        <dbReference type="ARBA" id="ARBA00004496"/>
    </source>
</evidence>
<name>W3XDU6_PESFW</name>
<keyword evidence="6" id="KW-0808">Transferase</keyword>
<evidence type="ECO:0000256" key="4">
    <source>
        <dbReference type="ARBA" id="ARBA00022490"/>
    </source>
</evidence>
<dbReference type="Pfam" id="PF01135">
    <property type="entry name" value="PCMT"/>
    <property type="match status" value="3"/>
</dbReference>
<dbReference type="GO" id="GO:0005737">
    <property type="term" value="C:cytoplasm"/>
    <property type="evidence" value="ECO:0007669"/>
    <property type="project" value="UniProtKB-SubCell"/>
</dbReference>
<dbReference type="EMBL" id="KI912110">
    <property type="protein sequence ID" value="ETS84215.1"/>
    <property type="molecule type" value="Genomic_DNA"/>
</dbReference>
<dbReference type="GO" id="GO:0004719">
    <property type="term" value="F:protein-L-isoaspartate (D-aspartate) O-methyltransferase activity"/>
    <property type="evidence" value="ECO:0007669"/>
    <property type="project" value="UniProtKB-EC"/>
</dbReference>
<dbReference type="RefSeq" id="XP_007829012.1">
    <property type="nucleotide sequence ID" value="XM_007830821.1"/>
</dbReference>
<evidence type="ECO:0000256" key="6">
    <source>
        <dbReference type="ARBA" id="ARBA00022679"/>
    </source>
</evidence>
<dbReference type="eggNOG" id="KOG1661">
    <property type="taxonomic scope" value="Eukaryota"/>
</dbReference>
<dbReference type="InParanoid" id="W3XDU6"/>
<evidence type="ECO:0000256" key="2">
    <source>
        <dbReference type="ARBA" id="ARBA00005369"/>
    </source>
</evidence>
<evidence type="ECO:0000313" key="9">
    <source>
        <dbReference type="EMBL" id="ETS84215.1"/>
    </source>
</evidence>
<dbReference type="Gene3D" id="3.40.50.150">
    <property type="entry name" value="Vaccinia Virus protein VP39"/>
    <property type="match status" value="1"/>
</dbReference>
<protein>
    <recommendedName>
        <fullName evidence="3">protein-L-isoaspartate(D-aspartate) O-methyltransferase</fullName>
        <ecNumber evidence="3">2.1.1.77</ecNumber>
    </recommendedName>
</protein>
<dbReference type="CDD" id="cd02440">
    <property type="entry name" value="AdoMet_MTases"/>
    <property type="match status" value="1"/>
</dbReference>
<dbReference type="InterPro" id="IPR000682">
    <property type="entry name" value="PCMT"/>
</dbReference>
<dbReference type="SUPFAM" id="SSF53335">
    <property type="entry name" value="S-adenosyl-L-methionine-dependent methyltransferases"/>
    <property type="match status" value="1"/>
</dbReference>
<feature type="region of interest" description="Disordered" evidence="8">
    <location>
        <begin position="84"/>
        <end position="103"/>
    </location>
</feature>
<keyword evidence="5" id="KW-0489">Methyltransferase</keyword>
<evidence type="ECO:0000313" key="10">
    <source>
        <dbReference type="Proteomes" id="UP000030651"/>
    </source>
</evidence>
<feature type="region of interest" description="Disordered" evidence="8">
    <location>
        <begin position="187"/>
        <end position="211"/>
    </location>
</feature>
<keyword evidence="4" id="KW-0963">Cytoplasm</keyword>
<dbReference type="PANTHER" id="PTHR11579:SF0">
    <property type="entry name" value="PROTEIN-L-ISOASPARTATE(D-ASPARTATE) O-METHYLTRANSFERASE"/>
    <property type="match status" value="1"/>
</dbReference>
<dbReference type="OrthoDB" id="73890at2759"/>
<proteinExistence type="inferred from homology"/>
<accession>W3XDU6</accession>
<evidence type="ECO:0000256" key="3">
    <source>
        <dbReference type="ARBA" id="ARBA00011890"/>
    </source>
</evidence>
<reference evidence="10" key="1">
    <citation type="journal article" date="2015" name="BMC Genomics">
        <title>Genomic and transcriptomic analysis of the endophytic fungus Pestalotiopsis fici reveals its lifestyle and high potential for synthesis of natural products.</title>
        <authorList>
            <person name="Wang X."/>
            <person name="Zhang X."/>
            <person name="Liu L."/>
            <person name="Xiang M."/>
            <person name="Wang W."/>
            <person name="Sun X."/>
            <person name="Che Y."/>
            <person name="Guo L."/>
            <person name="Liu G."/>
            <person name="Guo L."/>
            <person name="Wang C."/>
            <person name="Yin W.B."/>
            <person name="Stadler M."/>
            <person name="Zhang X."/>
            <person name="Liu X."/>
        </authorList>
    </citation>
    <scope>NUCLEOTIDE SEQUENCE [LARGE SCALE GENOMIC DNA]</scope>
    <source>
        <strain evidence="10">W106-1 / CGMCC3.15140</strain>
    </source>
</reference>
<sequence length="291" mass="31208">MAWRSSGTSNETLVENLWRHNLLSSPVVKAAFLKVDRGHYSPRLPYEDSPQSIGHSATISAPHMHANAVESLLKYIVPIGGGGASEQLKDGEGEDLGPPGRKDSKVDEELADLHALGVPGRPRRILDIGSGSGYLTHVMAELAGEGSVVVGVEHIQELRDLGEANMAKSPEGRALLSSGRVRFRVGDGRKGWAEPSSPGGEQPGVGGTADEDGGWDAIHVGAAAIELHQELVDQLRSPGRMFIPVGGKDGWDQFIWTVDKDREGKVTKKRLYGVRYVPLTDAPGRSVRGLH</sequence>
<dbReference type="PANTHER" id="PTHR11579">
    <property type="entry name" value="PROTEIN-L-ISOASPARTATE O-METHYLTRANSFERASE"/>
    <property type="match status" value="1"/>
</dbReference>
<dbReference type="STRING" id="1229662.W3XDU6"/>
<evidence type="ECO:0000256" key="7">
    <source>
        <dbReference type="ARBA" id="ARBA00022691"/>
    </source>
</evidence>
<dbReference type="InterPro" id="IPR029063">
    <property type="entry name" value="SAM-dependent_MTases_sf"/>
</dbReference>
<dbReference type="GO" id="GO:0032259">
    <property type="term" value="P:methylation"/>
    <property type="evidence" value="ECO:0007669"/>
    <property type="project" value="UniProtKB-KW"/>
</dbReference>
<evidence type="ECO:0000256" key="8">
    <source>
        <dbReference type="SAM" id="MobiDB-lite"/>
    </source>
</evidence>
<dbReference type="GeneID" id="19267253"/>
<dbReference type="KEGG" id="pfy:PFICI_02240"/>
<organism evidence="9 10">
    <name type="scientific">Pestalotiopsis fici (strain W106-1 / CGMCC3.15140)</name>
    <dbReference type="NCBI Taxonomy" id="1229662"/>
    <lineage>
        <taxon>Eukaryota</taxon>
        <taxon>Fungi</taxon>
        <taxon>Dikarya</taxon>
        <taxon>Ascomycota</taxon>
        <taxon>Pezizomycotina</taxon>
        <taxon>Sordariomycetes</taxon>
        <taxon>Xylariomycetidae</taxon>
        <taxon>Amphisphaeriales</taxon>
        <taxon>Sporocadaceae</taxon>
        <taxon>Pestalotiopsis</taxon>
    </lineage>
</organism>
<dbReference type="HOGENOM" id="CLU_055432_0_0_1"/>
<gene>
    <name evidence="9" type="ORF">PFICI_02240</name>
</gene>
<keyword evidence="7" id="KW-0949">S-adenosyl-L-methionine</keyword>
<comment type="subcellular location">
    <subcellularLocation>
        <location evidence="1">Cytoplasm</location>
    </subcellularLocation>
</comment>
<dbReference type="OMA" id="HMHASAC"/>
<keyword evidence="10" id="KW-1185">Reference proteome</keyword>
<dbReference type="AlphaFoldDB" id="W3XDU6"/>
<evidence type="ECO:0000256" key="5">
    <source>
        <dbReference type="ARBA" id="ARBA00022603"/>
    </source>
</evidence>